<dbReference type="AlphaFoldDB" id="A0A2N5UWZ4"/>
<evidence type="ECO:0000256" key="1">
    <source>
        <dbReference type="SAM" id="MobiDB-lite"/>
    </source>
</evidence>
<comment type="caution">
    <text evidence="2">The sequence shown here is derived from an EMBL/GenBank/DDBJ whole genome shotgun (WGS) entry which is preliminary data.</text>
</comment>
<gene>
    <name evidence="2" type="ORF">PCASD_05590</name>
</gene>
<feature type="compositionally biased region" description="Low complexity" evidence="1">
    <location>
        <begin position="55"/>
        <end position="76"/>
    </location>
</feature>
<reference evidence="2 3" key="1">
    <citation type="submission" date="2017-11" db="EMBL/GenBank/DDBJ databases">
        <title>De novo assembly and phasing of dikaryotic genomes from two isolates of Puccinia coronata f. sp. avenae, the causal agent of oat crown rust.</title>
        <authorList>
            <person name="Miller M.E."/>
            <person name="Zhang Y."/>
            <person name="Omidvar V."/>
            <person name="Sperschneider J."/>
            <person name="Schwessinger B."/>
            <person name="Raley C."/>
            <person name="Palmer J.M."/>
            <person name="Garnica D."/>
            <person name="Upadhyaya N."/>
            <person name="Rathjen J."/>
            <person name="Taylor J.M."/>
            <person name="Park R.F."/>
            <person name="Dodds P.N."/>
            <person name="Hirsch C.D."/>
            <person name="Kianian S.F."/>
            <person name="Figueroa M."/>
        </authorList>
    </citation>
    <scope>NUCLEOTIDE SEQUENCE [LARGE SCALE GENOMIC DNA]</scope>
    <source>
        <strain evidence="2">12SD80</strain>
    </source>
</reference>
<evidence type="ECO:0000313" key="2">
    <source>
        <dbReference type="EMBL" id="PLW42207.1"/>
    </source>
</evidence>
<proteinExistence type="predicted"/>
<feature type="region of interest" description="Disordered" evidence="1">
    <location>
        <begin position="49"/>
        <end position="98"/>
    </location>
</feature>
<sequence>MHNWRILTEEGRVELSHDVTFDKALYPGISTSHPAGFINPTLIEHLGESSEEIVSGQPSPSNGDSSQSSESGQESNYQLAEELNPSLSTNSRSGPGYDYVLQPVDQLAPKNISSSIDESNIITSKRRAHVALVDDDINFHIQCFHAGAQFFDQTLVAPKTYSKTKKVGLRQ</sequence>
<accession>A0A2N5UWZ4</accession>
<protein>
    <submittedName>
        <fullName evidence="2">Uncharacterized protein</fullName>
    </submittedName>
</protein>
<name>A0A2N5UWZ4_9BASI</name>
<dbReference type="EMBL" id="PGCI01000081">
    <property type="protein sequence ID" value="PLW42207.1"/>
    <property type="molecule type" value="Genomic_DNA"/>
</dbReference>
<dbReference type="Proteomes" id="UP000235392">
    <property type="component" value="Unassembled WGS sequence"/>
</dbReference>
<organism evidence="2 3">
    <name type="scientific">Puccinia coronata f. sp. avenae</name>
    <dbReference type="NCBI Taxonomy" id="200324"/>
    <lineage>
        <taxon>Eukaryota</taxon>
        <taxon>Fungi</taxon>
        <taxon>Dikarya</taxon>
        <taxon>Basidiomycota</taxon>
        <taxon>Pucciniomycotina</taxon>
        <taxon>Pucciniomycetes</taxon>
        <taxon>Pucciniales</taxon>
        <taxon>Pucciniaceae</taxon>
        <taxon>Puccinia</taxon>
    </lineage>
</organism>
<evidence type="ECO:0000313" key="3">
    <source>
        <dbReference type="Proteomes" id="UP000235392"/>
    </source>
</evidence>